<dbReference type="GO" id="GO:0004553">
    <property type="term" value="F:hydrolase activity, hydrolyzing O-glycosyl compounds"/>
    <property type="evidence" value="ECO:0007669"/>
    <property type="project" value="InterPro"/>
</dbReference>
<dbReference type="Gene3D" id="2.115.10.20">
    <property type="entry name" value="Glycosyl hydrolase domain, family 43"/>
    <property type="match status" value="1"/>
</dbReference>
<protein>
    <submittedName>
        <fullName evidence="10">Glycoside hydrolase family 43</fullName>
    </submittedName>
</protein>
<keyword evidence="9" id="KW-0812">Transmembrane</keyword>
<dbReference type="PANTHER" id="PTHR42812:SF5">
    <property type="entry name" value="ENDO-ARABINASE"/>
    <property type="match status" value="1"/>
</dbReference>
<feature type="transmembrane region" description="Helical" evidence="9">
    <location>
        <begin position="65"/>
        <end position="89"/>
    </location>
</feature>
<evidence type="ECO:0000256" key="3">
    <source>
        <dbReference type="ARBA" id="ARBA00022801"/>
    </source>
</evidence>
<dbReference type="Pfam" id="PF04616">
    <property type="entry name" value="Glyco_hydro_43"/>
    <property type="match status" value="1"/>
</dbReference>
<dbReference type="InterPro" id="IPR051795">
    <property type="entry name" value="Glycosyl_Hydrlase_43"/>
</dbReference>
<organism evidence="10 11">
    <name type="scientific">Penicillium cinerascens</name>
    <dbReference type="NCBI Taxonomy" id="70096"/>
    <lineage>
        <taxon>Eukaryota</taxon>
        <taxon>Fungi</taxon>
        <taxon>Dikarya</taxon>
        <taxon>Ascomycota</taxon>
        <taxon>Pezizomycotina</taxon>
        <taxon>Eurotiomycetes</taxon>
        <taxon>Eurotiomycetidae</taxon>
        <taxon>Eurotiales</taxon>
        <taxon>Aspergillaceae</taxon>
        <taxon>Penicillium</taxon>
    </lineage>
</organism>
<evidence type="ECO:0000256" key="4">
    <source>
        <dbReference type="ARBA" id="ARBA00023295"/>
    </source>
</evidence>
<keyword evidence="4 7" id="KW-0326">Glycosidase</keyword>
<accession>A0A9W9J8L4</accession>
<dbReference type="GO" id="GO:0005975">
    <property type="term" value="P:carbohydrate metabolic process"/>
    <property type="evidence" value="ECO:0007669"/>
    <property type="project" value="InterPro"/>
</dbReference>
<dbReference type="PANTHER" id="PTHR42812">
    <property type="entry name" value="BETA-XYLOSIDASE"/>
    <property type="match status" value="1"/>
</dbReference>
<dbReference type="InterPro" id="IPR023296">
    <property type="entry name" value="Glyco_hydro_beta-prop_sf"/>
</dbReference>
<feature type="site" description="Important for catalytic activity, responsible for pKa modulation of the active site Glu and correct orientation of both the proton donor and substrate" evidence="6">
    <location>
        <position position="254"/>
    </location>
</feature>
<evidence type="ECO:0000256" key="7">
    <source>
        <dbReference type="RuleBase" id="RU361187"/>
    </source>
</evidence>
<sequence>MAGFFAGRLKRPDVRPTPSVQSLSDSHLSGSENGQTGLEGKPLTDLEGGGKTKSIFSRPWTRRDLTILGILGALSLALLALIIALPIVFVKGRERNQNEIDGDSWTPYRPKHNSPSYHIEENAPIWAIHDFPDPGLLEYNGTWYAFGTNPHKNDPNSIHIPVATSNNFVNWTLVKDHDALPTIGNWERKVNHWAPDVIRRDDGKFVMYYAGEAKDFGTHHCIGAAVSEGEDPIGPYVPLNESIACPHKYGGAIDPSPFRDEDGTMYVVYKGDGNSVGSGGYCGNSRIPRHSVPIMLQEVKSDGITLVGEPTIILDINKTDGPLVEAPDIIRTEDGTYYLFFSSHCFTSLGYNVKYAHAKSVKGPYTRAPQPLLQTGDFGLKAPGGATVSTDGKRMVFHANCEGWRCMYASAIDIQSNNNTIIMASLELQVLGNSTTHTINSITNSTTSL</sequence>
<evidence type="ECO:0000313" key="11">
    <source>
        <dbReference type="Proteomes" id="UP001150904"/>
    </source>
</evidence>
<feature type="active site" description="Proton acceptor" evidence="5">
    <location>
        <position position="133"/>
    </location>
</feature>
<comment type="caution">
    <text evidence="10">The sequence shown here is derived from an EMBL/GenBank/DDBJ whole genome shotgun (WGS) entry which is preliminary data.</text>
</comment>
<evidence type="ECO:0000256" key="2">
    <source>
        <dbReference type="ARBA" id="ARBA00022729"/>
    </source>
</evidence>
<dbReference type="AlphaFoldDB" id="A0A9W9J8L4"/>
<dbReference type="GeneID" id="83184613"/>
<dbReference type="EMBL" id="JAPQKR010000016">
    <property type="protein sequence ID" value="KAJ5191271.1"/>
    <property type="molecule type" value="Genomic_DNA"/>
</dbReference>
<dbReference type="InterPro" id="IPR006710">
    <property type="entry name" value="Glyco_hydro_43"/>
</dbReference>
<evidence type="ECO:0000256" key="5">
    <source>
        <dbReference type="PIRSR" id="PIRSR606710-1"/>
    </source>
</evidence>
<keyword evidence="9" id="KW-1133">Transmembrane helix</keyword>
<dbReference type="CDD" id="cd08999">
    <property type="entry name" value="GH43_ABN-like"/>
    <property type="match status" value="1"/>
</dbReference>
<keyword evidence="3 7" id="KW-0378">Hydrolase</keyword>
<evidence type="ECO:0000313" key="10">
    <source>
        <dbReference type="EMBL" id="KAJ5191271.1"/>
    </source>
</evidence>
<keyword evidence="11" id="KW-1185">Reference proteome</keyword>
<keyword evidence="9" id="KW-0472">Membrane</keyword>
<dbReference type="SUPFAM" id="SSF75005">
    <property type="entry name" value="Arabinanase/levansucrase/invertase"/>
    <property type="match status" value="1"/>
</dbReference>
<feature type="compositionally biased region" description="Polar residues" evidence="8">
    <location>
        <begin position="18"/>
        <end position="36"/>
    </location>
</feature>
<dbReference type="OrthoDB" id="3879658at2759"/>
<evidence type="ECO:0000256" key="9">
    <source>
        <dbReference type="SAM" id="Phobius"/>
    </source>
</evidence>
<evidence type="ECO:0000256" key="6">
    <source>
        <dbReference type="PIRSR" id="PIRSR606710-2"/>
    </source>
</evidence>
<dbReference type="RefSeq" id="XP_058304211.1">
    <property type="nucleotide sequence ID" value="XM_058457312.1"/>
</dbReference>
<dbReference type="Proteomes" id="UP001150904">
    <property type="component" value="Unassembled WGS sequence"/>
</dbReference>
<proteinExistence type="inferred from homology"/>
<evidence type="ECO:0000256" key="1">
    <source>
        <dbReference type="ARBA" id="ARBA00009865"/>
    </source>
</evidence>
<reference evidence="10" key="2">
    <citation type="journal article" date="2023" name="IMA Fungus">
        <title>Comparative genomic study of the Penicillium genus elucidates a diverse pangenome and 15 lateral gene transfer events.</title>
        <authorList>
            <person name="Petersen C."/>
            <person name="Sorensen T."/>
            <person name="Nielsen M.R."/>
            <person name="Sondergaard T.E."/>
            <person name="Sorensen J.L."/>
            <person name="Fitzpatrick D.A."/>
            <person name="Frisvad J.C."/>
            <person name="Nielsen K.L."/>
        </authorList>
    </citation>
    <scope>NUCLEOTIDE SEQUENCE</scope>
    <source>
        <strain evidence="10">IBT 15544</strain>
    </source>
</reference>
<feature type="region of interest" description="Disordered" evidence="8">
    <location>
        <begin position="1"/>
        <end position="50"/>
    </location>
</feature>
<reference evidence="10" key="1">
    <citation type="submission" date="2022-12" db="EMBL/GenBank/DDBJ databases">
        <authorList>
            <person name="Petersen C."/>
        </authorList>
    </citation>
    <scope>NUCLEOTIDE SEQUENCE</scope>
    <source>
        <strain evidence="10">IBT 15544</strain>
    </source>
</reference>
<comment type="similarity">
    <text evidence="1 7">Belongs to the glycosyl hydrolase 43 family.</text>
</comment>
<name>A0A9W9J8L4_9EURO</name>
<feature type="active site" description="Proton donor" evidence="5">
    <location>
        <position position="325"/>
    </location>
</feature>
<keyword evidence="2" id="KW-0732">Signal</keyword>
<evidence type="ECO:0000256" key="8">
    <source>
        <dbReference type="SAM" id="MobiDB-lite"/>
    </source>
</evidence>
<gene>
    <name evidence="10" type="ORF">N7498_010256</name>
</gene>